<dbReference type="GO" id="GO:0003677">
    <property type="term" value="F:DNA binding"/>
    <property type="evidence" value="ECO:0007669"/>
    <property type="project" value="InterPro"/>
</dbReference>
<dbReference type="AlphaFoldDB" id="A0A410FVR6"/>
<evidence type="ECO:0000313" key="2">
    <source>
        <dbReference type="EMBL" id="QAA77113.1"/>
    </source>
</evidence>
<accession>A0A410FVR6</accession>
<reference evidence="3" key="1">
    <citation type="submission" date="2018-12" db="EMBL/GenBank/DDBJ databases">
        <title>Complete genome sequence of an uncultured bacterium of the candidate phylum Bipolaricaulota.</title>
        <authorList>
            <person name="Kadnikov V.V."/>
            <person name="Mardanov A.V."/>
            <person name="Beletsky A.V."/>
            <person name="Frank Y.A."/>
            <person name="Karnachuk O.V."/>
            <person name="Ravin N.V."/>
        </authorList>
    </citation>
    <scope>NUCLEOTIDE SEQUENCE [LARGE SCALE GENOMIC DNA]</scope>
</reference>
<dbReference type="GO" id="GO:0006355">
    <property type="term" value="P:regulation of DNA-templated transcription"/>
    <property type="evidence" value="ECO:0007669"/>
    <property type="project" value="InterPro"/>
</dbReference>
<proteinExistence type="predicted"/>
<dbReference type="Proteomes" id="UP000287233">
    <property type="component" value="Chromosome"/>
</dbReference>
<dbReference type="InterPro" id="IPR003173">
    <property type="entry name" value="PC4_C"/>
</dbReference>
<dbReference type="SUPFAM" id="SSF54447">
    <property type="entry name" value="ssDNA-binding transcriptional regulator domain"/>
    <property type="match status" value="1"/>
</dbReference>
<dbReference type="InterPro" id="IPR009044">
    <property type="entry name" value="ssDNA-bd_transcriptional_reg"/>
</dbReference>
<feature type="domain" description="Transcriptional coactivator p15 (PC4) C-terminal" evidence="1">
    <location>
        <begin position="15"/>
        <end position="64"/>
    </location>
</feature>
<evidence type="ECO:0000313" key="3">
    <source>
        <dbReference type="Proteomes" id="UP000287233"/>
    </source>
</evidence>
<dbReference type="Pfam" id="PF02229">
    <property type="entry name" value="PC4"/>
    <property type="match status" value="1"/>
</dbReference>
<name>A0A410FVR6_BIPS1</name>
<organism evidence="2 3">
    <name type="scientific">Bipolaricaulis sibiricus</name>
    <dbReference type="NCBI Taxonomy" id="2501609"/>
    <lineage>
        <taxon>Bacteria</taxon>
        <taxon>Candidatus Bipolaricaulota</taxon>
        <taxon>Candidatus Bipolaricaulia</taxon>
        <taxon>Candidatus Bipolaricaulales</taxon>
        <taxon>Candidatus Bipolaricaulaceae</taxon>
        <taxon>Candidatus Bipolaricaulis</taxon>
    </lineage>
</organism>
<evidence type="ECO:0000259" key="1">
    <source>
        <dbReference type="Pfam" id="PF02229"/>
    </source>
</evidence>
<gene>
    <name evidence="2" type="ORF">BIP78_1347</name>
</gene>
<sequence length="70" mass="8119">MDNERVIVEFERGAGQKVVVRQTEFRGKAYLDLRQFFQGDDGQWLPTKKGVSLPWELRAALIEALQKEEP</sequence>
<dbReference type="Gene3D" id="2.30.31.10">
    <property type="entry name" value="Transcriptional Coactivator Pc4, Chain A"/>
    <property type="match status" value="1"/>
</dbReference>
<protein>
    <recommendedName>
        <fullName evidence="1">Transcriptional coactivator p15 (PC4) C-terminal domain-containing protein</fullName>
    </recommendedName>
</protein>
<dbReference type="KEGG" id="bih:BIP78_1347"/>
<dbReference type="EMBL" id="CP034928">
    <property type="protein sequence ID" value="QAA77113.1"/>
    <property type="molecule type" value="Genomic_DNA"/>
</dbReference>